<keyword evidence="4" id="KW-1185">Reference proteome</keyword>
<dbReference type="PANTHER" id="PTHR43157:SF31">
    <property type="entry name" value="PHOSPHATIDYLINOSITOL-GLYCAN BIOSYNTHESIS CLASS F PROTEIN"/>
    <property type="match status" value="1"/>
</dbReference>
<keyword evidence="1" id="KW-0560">Oxidoreductase</keyword>
<evidence type="ECO:0000313" key="4">
    <source>
        <dbReference type="Proteomes" id="UP001597116"/>
    </source>
</evidence>
<dbReference type="PANTHER" id="PTHR43157">
    <property type="entry name" value="PHOSPHATIDYLINOSITOL-GLYCAN BIOSYNTHESIS CLASS F PROTEIN-RELATED"/>
    <property type="match status" value="1"/>
</dbReference>
<sequence>MQSRTCLITGANSGVGRVTALELAKKGFNIIMLCRNMERSRPVQQEILAAARQAGPNIPTVALIPCDLGSQQSIRQAAQRVHNQFERIDVLINNAGRVVDPLQYSPEGIELTFQTNYLSHFLLTHLLLDLLRRSDEPRIINVASEFHRLARFREIPNRDEKHYNAIGAYNDSKLAKMLFTFELADRLMGEGITVNALHPWLVDTHFAEDGDAKGVLYLTFQFFKLFAPGPEVLAKTHIYLASSPEVRHVTGLYFANCRWEPPSQMAQNRALGRKLWTLSEQLTGISEYVASPYSLTY</sequence>
<evidence type="ECO:0000313" key="3">
    <source>
        <dbReference type="EMBL" id="MFD1141450.1"/>
    </source>
</evidence>
<accession>A0ABW3Q9M1</accession>
<dbReference type="InterPro" id="IPR002347">
    <property type="entry name" value="SDR_fam"/>
</dbReference>
<reference evidence="4" key="1">
    <citation type="journal article" date="2019" name="Int. J. Syst. Evol. Microbiol.">
        <title>The Global Catalogue of Microorganisms (GCM) 10K type strain sequencing project: providing services to taxonomists for standard genome sequencing and annotation.</title>
        <authorList>
            <consortium name="The Broad Institute Genomics Platform"/>
            <consortium name="The Broad Institute Genome Sequencing Center for Infectious Disease"/>
            <person name="Wu L."/>
            <person name="Ma J."/>
        </authorList>
    </citation>
    <scope>NUCLEOTIDE SEQUENCE [LARGE SCALE GENOMIC DNA]</scope>
    <source>
        <strain evidence="4">CCUG 55608</strain>
    </source>
</reference>
<organism evidence="3 4">
    <name type="scientific">Larkinella insperata</name>
    <dbReference type="NCBI Taxonomy" id="332158"/>
    <lineage>
        <taxon>Bacteria</taxon>
        <taxon>Pseudomonadati</taxon>
        <taxon>Bacteroidota</taxon>
        <taxon>Cytophagia</taxon>
        <taxon>Cytophagales</taxon>
        <taxon>Spirosomataceae</taxon>
        <taxon>Larkinella</taxon>
    </lineage>
</organism>
<protein>
    <submittedName>
        <fullName evidence="3">SDR family NAD(P)-dependent oxidoreductase</fullName>
    </submittedName>
</protein>
<comment type="similarity">
    <text evidence="2">Belongs to the short-chain dehydrogenases/reductases (SDR) family.</text>
</comment>
<dbReference type="Gene3D" id="3.40.50.720">
    <property type="entry name" value="NAD(P)-binding Rossmann-like Domain"/>
    <property type="match status" value="1"/>
</dbReference>
<dbReference type="RefSeq" id="WP_265991847.1">
    <property type="nucleotide sequence ID" value="NZ_CP110973.1"/>
</dbReference>
<dbReference type="EMBL" id="JBHTLP010000008">
    <property type="protein sequence ID" value="MFD1141450.1"/>
    <property type="molecule type" value="Genomic_DNA"/>
</dbReference>
<name>A0ABW3Q9M1_9BACT</name>
<dbReference type="Proteomes" id="UP001597116">
    <property type="component" value="Unassembled WGS sequence"/>
</dbReference>
<dbReference type="Pfam" id="PF00106">
    <property type="entry name" value="adh_short"/>
    <property type="match status" value="1"/>
</dbReference>
<evidence type="ECO:0000256" key="1">
    <source>
        <dbReference type="ARBA" id="ARBA00023002"/>
    </source>
</evidence>
<proteinExistence type="inferred from homology"/>
<dbReference type="InterPro" id="IPR036291">
    <property type="entry name" value="NAD(P)-bd_dom_sf"/>
</dbReference>
<gene>
    <name evidence="3" type="ORF">ACFQ4C_10035</name>
</gene>
<comment type="caution">
    <text evidence="3">The sequence shown here is derived from an EMBL/GenBank/DDBJ whole genome shotgun (WGS) entry which is preliminary data.</text>
</comment>
<dbReference type="SUPFAM" id="SSF51735">
    <property type="entry name" value="NAD(P)-binding Rossmann-fold domains"/>
    <property type="match status" value="1"/>
</dbReference>
<dbReference type="PRINTS" id="PR00080">
    <property type="entry name" value="SDRFAMILY"/>
</dbReference>
<evidence type="ECO:0000256" key="2">
    <source>
        <dbReference type="RuleBase" id="RU000363"/>
    </source>
</evidence>
<dbReference type="PRINTS" id="PR00081">
    <property type="entry name" value="GDHRDH"/>
</dbReference>